<comment type="caution">
    <text evidence="8">The sequence shown here is derived from an EMBL/GenBank/DDBJ whole genome shotgun (WGS) entry which is preliminary data.</text>
</comment>
<keyword evidence="2 3" id="KW-0456">Lyase</keyword>
<comment type="function">
    <text evidence="3">Catalyzes two sequential steps in the biosynthesis of coenzyme A. In the first step cysteine is conjugated to 4'-phosphopantothenate to form 4-phosphopantothenoylcysteine. In the second step the latter compound is decarboxylated to form 4'-phosphopantotheine.</text>
</comment>
<feature type="domain" description="DNA/pantothenate metabolism flavoprotein C-terminal" evidence="7">
    <location>
        <begin position="212"/>
        <end position="421"/>
    </location>
</feature>
<dbReference type="GO" id="GO:0015937">
    <property type="term" value="P:coenzyme A biosynthetic process"/>
    <property type="evidence" value="ECO:0007669"/>
    <property type="project" value="UniProtKB-UniRule"/>
</dbReference>
<dbReference type="UniPathway" id="UPA00241">
    <property type="reaction ID" value="UER00353"/>
</dbReference>
<sequence>MGTERLKVTVGVCGGIAAYKSVELVRLLQDAGYDPHVVMTAAAEEFVRPLTFAAISGHKVITSLWGEEAGTGSSEDDSSGESGGGAPSSIEHIQAAQSTKLLVVAPATANMLAKFAHGLADDFLSTMYLATTAPVIVAPAMNVNMWEHPAVQANVATLRARGVKVIEPGSGYLACGMVGGGRLAEPAAIVDAIVETLAESTKGAGSGGGDFTGETVLVTAGGTREAIDPVRFIGNRSSGRMGYAVAAAARRRGAKVVLISAPTGLPCPAGVEVEQVVTVEDMRAAVMARLNEMTVVVMAAAVSDYRVKDVAGQKMKREGAQAVSLELAGTVDILREVVGRRRDGTLVVGFAAETENAVANGRAKLERKGVDAVVVNDVSKDGVGFDSEQNAGSFLTKEGAVEFPVMSKTEMAERILDEVLKLREGAEH</sequence>
<keyword evidence="3" id="KW-0479">Metal-binding</keyword>
<dbReference type="EC" id="4.1.1.36" evidence="3"/>
<dbReference type="Pfam" id="PF04127">
    <property type="entry name" value="DFP"/>
    <property type="match status" value="1"/>
</dbReference>
<evidence type="ECO:0000256" key="1">
    <source>
        <dbReference type="ARBA" id="ARBA00022793"/>
    </source>
</evidence>
<feature type="binding site" evidence="3">
    <location>
        <position position="304"/>
    </location>
    <ligand>
        <name>CTP</name>
        <dbReference type="ChEBI" id="CHEBI:37563"/>
    </ligand>
</feature>
<dbReference type="SUPFAM" id="SSF102645">
    <property type="entry name" value="CoaB-like"/>
    <property type="match status" value="1"/>
</dbReference>
<dbReference type="Pfam" id="PF02441">
    <property type="entry name" value="Flavoprotein"/>
    <property type="match status" value="1"/>
</dbReference>
<comment type="catalytic activity">
    <reaction evidence="3 4">
        <text>(R)-4'-phosphopantothenate + L-cysteine + CTP = N-[(R)-4-phosphopantothenoyl]-L-cysteine + CMP + diphosphate + H(+)</text>
        <dbReference type="Rhea" id="RHEA:19397"/>
        <dbReference type="ChEBI" id="CHEBI:10986"/>
        <dbReference type="ChEBI" id="CHEBI:15378"/>
        <dbReference type="ChEBI" id="CHEBI:33019"/>
        <dbReference type="ChEBI" id="CHEBI:35235"/>
        <dbReference type="ChEBI" id="CHEBI:37563"/>
        <dbReference type="ChEBI" id="CHEBI:59458"/>
        <dbReference type="ChEBI" id="CHEBI:60377"/>
        <dbReference type="EC" id="6.3.2.5"/>
    </reaction>
</comment>
<comment type="cofactor">
    <cofactor evidence="3">
        <name>Mg(2+)</name>
        <dbReference type="ChEBI" id="CHEBI:18420"/>
    </cofactor>
</comment>
<dbReference type="GO" id="GO:0015941">
    <property type="term" value="P:pantothenate catabolic process"/>
    <property type="evidence" value="ECO:0007669"/>
    <property type="project" value="InterPro"/>
</dbReference>
<dbReference type="GO" id="GO:0071513">
    <property type="term" value="C:phosphopantothenoylcysteine decarboxylase complex"/>
    <property type="evidence" value="ECO:0007669"/>
    <property type="project" value="TreeGrafter"/>
</dbReference>
<keyword evidence="3 4" id="KW-0436">Ligase</keyword>
<feature type="region of interest" description="Phosphopantothenate--cysteine ligase" evidence="3">
    <location>
        <begin position="216"/>
        <end position="428"/>
    </location>
</feature>
<gene>
    <name evidence="3" type="primary">coaBC</name>
    <name evidence="8" type="ORF">HDF12_000287</name>
</gene>
<evidence type="ECO:0000313" key="8">
    <source>
        <dbReference type="EMBL" id="NYF49922.1"/>
    </source>
</evidence>
<comment type="similarity">
    <text evidence="3 4">In the N-terminal section; belongs to the HFCD (homo-oligomeric flavin containing Cys decarboxylase) superfamily.</text>
</comment>
<dbReference type="Proteomes" id="UP000534186">
    <property type="component" value="Unassembled WGS sequence"/>
</dbReference>
<feature type="binding site" evidence="3">
    <location>
        <position position="350"/>
    </location>
    <ligand>
        <name>CTP</name>
        <dbReference type="ChEBI" id="CHEBI:37563"/>
    </ligand>
</feature>
<evidence type="ECO:0000256" key="3">
    <source>
        <dbReference type="HAMAP-Rule" id="MF_02225"/>
    </source>
</evidence>
<feature type="region of interest" description="Disordered" evidence="5">
    <location>
        <begin position="68"/>
        <end position="89"/>
    </location>
</feature>
<dbReference type="GO" id="GO:0046872">
    <property type="term" value="F:metal ion binding"/>
    <property type="evidence" value="ECO:0007669"/>
    <property type="project" value="UniProtKB-KW"/>
</dbReference>
<keyword evidence="3 4" id="KW-0288">FMN</keyword>
<organism evidence="8 9">
    <name type="scientific">Tunturiibacter lichenicola</name>
    <dbReference type="NCBI Taxonomy" id="2051959"/>
    <lineage>
        <taxon>Bacteria</taxon>
        <taxon>Pseudomonadati</taxon>
        <taxon>Acidobacteriota</taxon>
        <taxon>Terriglobia</taxon>
        <taxon>Terriglobales</taxon>
        <taxon>Acidobacteriaceae</taxon>
        <taxon>Tunturiibacter</taxon>
    </lineage>
</organism>
<evidence type="ECO:0000259" key="7">
    <source>
        <dbReference type="Pfam" id="PF04127"/>
    </source>
</evidence>
<dbReference type="GO" id="GO:0004632">
    <property type="term" value="F:phosphopantothenate--cysteine ligase activity"/>
    <property type="evidence" value="ECO:0007669"/>
    <property type="project" value="UniProtKB-UniRule"/>
</dbReference>
<evidence type="ECO:0000256" key="2">
    <source>
        <dbReference type="ARBA" id="ARBA00023239"/>
    </source>
</evidence>
<evidence type="ECO:0000259" key="6">
    <source>
        <dbReference type="Pfam" id="PF02441"/>
    </source>
</evidence>
<evidence type="ECO:0000256" key="4">
    <source>
        <dbReference type="RuleBase" id="RU364078"/>
    </source>
</evidence>
<dbReference type="SUPFAM" id="SSF52507">
    <property type="entry name" value="Homo-oligomeric flavin-containing Cys decarboxylases, HFCD"/>
    <property type="match status" value="1"/>
</dbReference>
<dbReference type="InterPro" id="IPR007085">
    <property type="entry name" value="DNA/pantothenate-metab_flavo_C"/>
</dbReference>
<dbReference type="EMBL" id="JACCCV010000001">
    <property type="protein sequence ID" value="NYF49922.1"/>
    <property type="molecule type" value="Genomic_DNA"/>
</dbReference>
<reference evidence="8 9" key="1">
    <citation type="submission" date="2020-07" db="EMBL/GenBank/DDBJ databases">
        <title>Genomic Encyclopedia of Type Strains, Phase IV (KMG-V): Genome sequencing to study the core and pangenomes of soil and plant-associated prokaryotes.</title>
        <authorList>
            <person name="Whitman W."/>
        </authorList>
    </citation>
    <scope>NUCLEOTIDE SEQUENCE [LARGE SCALE GENOMIC DNA]</scope>
    <source>
        <strain evidence="8 9">M8UP30</strain>
    </source>
</reference>
<dbReference type="PANTHER" id="PTHR14359">
    <property type="entry name" value="HOMO-OLIGOMERIC FLAVIN CONTAINING CYS DECARBOXYLASE FAMILY"/>
    <property type="match status" value="1"/>
</dbReference>
<comment type="cofactor">
    <cofactor evidence="3">
        <name>FMN</name>
        <dbReference type="ChEBI" id="CHEBI:58210"/>
    </cofactor>
    <text evidence="3">Binds 1 FMN per subunit.</text>
</comment>
<dbReference type="PANTHER" id="PTHR14359:SF6">
    <property type="entry name" value="PHOSPHOPANTOTHENOYLCYSTEINE DECARBOXYLASE"/>
    <property type="match status" value="1"/>
</dbReference>
<dbReference type="InterPro" id="IPR005252">
    <property type="entry name" value="CoaBC"/>
</dbReference>
<dbReference type="AlphaFoldDB" id="A0A7Y9NIT9"/>
<evidence type="ECO:0000313" key="9">
    <source>
        <dbReference type="Proteomes" id="UP000534186"/>
    </source>
</evidence>
<comment type="similarity">
    <text evidence="3 4">In the C-terminal section; belongs to the PPC synthetase family.</text>
</comment>
<comment type="function">
    <text evidence="4">Catalyzes two steps in the biosynthesis of coenzyme A. In the first step cysteine is conjugated to 4'-phosphopantothenate to form 4-phosphopantothenoylcysteine, in the latter compound is decarboxylated to form 4'-phosphopantotheine.</text>
</comment>
<comment type="catalytic activity">
    <reaction evidence="3 4">
        <text>N-[(R)-4-phosphopantothenoyl]-L-cysteine + H(+) = (R)-4'-phosphopantetheine + CO2</text>
        <dbReference type="Rhea" id="RHEA:16793"/>
        <dbReference type="ChEBI" id="CHEBI:15378"/>
        <dbReference type="ChEBI" id="CHEBI:16526"/>
        <dbReference type="ChEBI" id="CHEBI:59458"/>
        <dbReference type="ChEBI" id="CHEBI:61723"/>
        <dbReference type="EC" id="4.1.1.36"/>
    </reaction>
</comment>
<dbReference type="Gene3D" id="3.40.50.10300">
    <property type="entry name" value="CoaB-like"/>
    <property type="match status" value="1"/>
</dbReference>
<dbReference type="GO" id="GO:0010181">
    <property type="term" value="F:FMN binding"/>
    <property type="evidence" value="ECO:0007669"/>
    <property type="project" value="UniProtKB-UniRule"/>
</dbReference>
<dbReference type="EC" id="6.3.2.5" evidence="3"/>
<feature type="active site" description="Proton donor" evidence="3">
    <location>
        <position position="175"/>
    </location>
</feature>
<keyword evidence="1 3" id="KW-0210">Decarboxylase</keyword>
<name>A0A7Y9NIT9_9BACT</name>
<comment type="caution">
    <text evidence="3">Lacks conserved residue(s) required for the propagation of feature annotation.</text>
</comment>
<dbReference type="InterPro" id="IPR003382">
    <property type="entry name" value="Flavoprotein"/>
</dbReference>
<protein>
    <recommendedName>
        <fullName evidence="3">Coenzyme A biosynthesis bifunctional protein CoaBC</fullName>
    </recommendedName>
    <alternativeName>
        <fullName evidence="3">DNA/pantothenate metabolism flavoprotein</fullName>
    </alternativeName>
    <alternativeName>
        <fullName evidence="3">Phosphopantothenoylcysteine synthetase/decarboxylase</fullName>
        <shortName evidence="3">PPCS-PPCDC</shortName>
    </alternativeName>
    <domain>
        <recommendedName>
            <fullName evidence="3">Phosphopantothenoylcysteine decarboxylase</fullName>
            <shortName evidence="3">PPC decarboxylase</shortName>
            <shortName evidence="3">PPC-DC</shortName>
            <ecNumber evidence="3">4.1.1.36</ecNumber>
        </recommendedName>
        <alternativeName>
            <fullName evidence="3">CoaC</fullName>
        </alternativeName>
    </domain>
    <domain>
        <recommendedName>
            <fullName evidence="3">Phosphopantothenate--cysteine ligase</fullName>
            <ecNumber evidence="3">6.3.2.5</ecNumber>
        </recommendedName>
        <alternativeName>
            <fullName evidence="3">CoaB</fullName>
        </alternativeName>
        <alternativeName>
            <fullName evidence="3">Phosphopantothenoylcysteine synthetase</fullName>
            <shortName evidence="3">PPC synthetase</shortName>
            <shortName evidence="3">PPC-S</shortName>
        </alternativeName>
    </domain>
</protein>
<feature type="domain" description="Flavoprotein" evidence="6">
    <location>
        <begin position="7"/>
        <end position="196"/>
    </location>
</feature>
<keyword evidence="3 4" id="KW-0285">Flavoprotein</keyword>
<dbReference type="InterPro" id="IPR036551">
    <property type="entry name" value="Flavin_trans-like"/>
</dbReference>
<keyword evidence="3" id="KW-0511">Multifunctional enzyme</keyword>
<feature type="binding site" evidence="3">
    <location>
        <position position="364"/>
    </location>
    <ligand>
        <name>CTP</name>
        <dbReference type="ChEBI" id="CHEBI:37563"/>
    </ligand>
</feature>
<comment type="pathway">
    <text evidence="3 4">Cofactor biosynthesis; coenzyme A biosynthesis; CoA from (R)-pantothenate: step 3/5.</text>
</comment>
<dbReference type="InterPro" id="IPR035929">
    <property type="entry name" value="CoaB-like_sf"/>
</dbReference>
<feature type="binding site" evidence="3">
    <location>
        <position position="368"/>
    </location>
    <ligand>
        <name>CTP</name>
        <dbReference type="ChEBI" id="CHEBI:37563"/>
    </ligand>
</feature>
<dbReference type="HAMAP" id="MF_02225">
    <property type="entry name" value="CoaBC"/>
    <property type="match status" value="1"/>
</dbReference>
<accession>A0A7Y9NIT9</accession>
<proteinExistence type="inferred from homology"/>
<feature type="binding site" evidence="3">
    <location>
        <position position="314"/>
    </location>
    <ligand>
        <name>CTP</name>
        <dbReference type="ChEBI" id="CHEBI:37563"/>
    </ligand>
</feature>
<comment type="pathway">
    <text evidence="3 4">Cofactor biosynthesis; coenzyme A biosynthesis; CoA from (R)-pantothenate: step 2/5.</text>
</comment>
<dbReference type="NCBIfam" id="TIGR00521">
    <property type="entry name" value="coaBC_dfp"/>
    <property type="match status" value="1"/>
</dbReference>
<feature type="region of interest" description="Phosphopantothenoylcysteine decarboxylase" evidence="3">
    <location>
        <begin position="1"/>
        <end position="215"/>
    </location>
</feature>
<evidence type="ECO:0000256" key="5">
    <source>
        <dbReference type="SAM" id="MobiDB-lite"/>
    </source>
</evidence>
<dbReference type="Gene3D" id="3.40.50.1950">
    <property type="entry name" value="Flavin prenyltransferase-like"/>
    <property type="match status" value="1"/>
</dbReference>
<keyword evidence="3" id="KW-0460">Magnesium</keyword>
<dbReference type="GO" id="GO:0004633">
    <property type="term" value="F:phosphopantothenoylcysteine decarboxylase activity"/>
    <property type="evidence" value="ECO:0007669"/>
    <property type="project" value="UniProtKB-UniRule"/>
</dbReference>